<dbReference type="GeneID" id="126893150"/>
<dbReference type="Proteomes" id="UP001652700">
    <property type="component" value="Unplaced"/>
</dbReference>
<protein>
    <submittedName>
        <fullName evidence="1">Uncharacterized protein</fullName>
    </submittedName>
</protein>
<evidence type="ECO:0000313" key="2">
    <source>
        <dbReference type="Proteomes" id="UP001652700"/>
    </source>
</evidence>
<organism evidence="1 2">
    <name type="scientific">Diabrotica virgifera virgifera</name>
    <name type="common">western corn rootworm</name>
    <dbReference type="NCBI Taxonomy" id="50390"/>
    <lineage>
        <taxon>Eukaryota</taxon>
        <taxon>Metazoa</taxon>
        <taxon>Ecdysozoa</taxon>
        <taxon>Arthropoda</taxon>
        <taxon>Hexapoda</taxon>
        <taxon>Insecta</taxon>
        <taxon>Pterygota</taxon>
        <taxon>Neoptera</taxon>
        <taxon>Endopterygota</taxon>
        <taxon>Coleoptera</taxon>
        <taxon>Polyphaga</taxon>
        <taxon>Cucujiformia</taxon>
        <taxon>Chrysomeloidea</taxon>
        <taxon>Chrysomelidae</taxon>
        <taxon>Galerucinae</taxon>
        <taxon>Diabroticina</taxon>
        <taxon>Diabroticites</taxon>
        <taxon>Diabrotica</taxon>
    </lineage>
</organism>
<sequence length="164" mass="18665">MCKHIHLICKYTQIDLTKESTIPNINFLAGDADNLVIECDDEKRALIGAVSKIRRDEENSLKEAKEKLILQLTGQINNLVSFEELKAVQKIEVPIKPTIDAIRNQKDINLGFPSTSRIPSNKKIIPQRKFFPTKKIKKERKSSKLQKPSSEEANMLATKVLIQK</sequence>
<evidence type="ECO:0000313" key="1">
    <source>
        <dbReference type="EnsemblMetazoa" id="XP_050519059.1"/>
    </source>
</evidence>
<dbReference type="RefSeq" id="XP_050519059.1">
    <property type="nucleotide sequence ID" value="XM_050663102.1"/>
</dbReference>
<accession>A0ABM5L9E8</accession>
<proteinExistence type="predicted"/>
<dbReference type="EnsemblMetazoa" id="XM_050663102.1">
    <property type="protein sequence ID" value="XP_050519059.1"/>
    <property type="gene ID" value="LOC126893150"/>
</dbReference>
<name>A0ABM5L9E8_DIAVI</name>
<reference evidence="1" key="1">
    <citation type="submission" date="2025-05" db="UniProtKB">
        <authorList>
            <consortium name="EnsemblMetazoa"/>
        </authorList>
    </citation>
    <scope>IDENTIFICATION</scope>
</reference>
<keyword evidence="2" id="KW-1185">Reference proteome</keyword>